<feature type="transmembrane region" description="Helical" evidence="2">
    <location>
        <begin position="41"/>
        <end position="61"/>
    </location>
</feature>
<keyword evidence="4" id="KW-1185">Reference proteome</keyword>
<feature type="transmembrane region" description="Helical" evidence="2">
    <location>
        <begin position="132"/>
        <end position="151"/>
    </location>
</feature>
<feature type="region of interest" description="Disordered" evidence="1">
    <location>
        <begin position="283"/>
        <end position="305"/>
    </location>
</feature>
<sequence length="305" mass="32978">MKFLEEVRTRLVDRTIDGTTNQVSEPYTVRMPKLPRDKDQMALIGVSGLVLALTLVAIIWSTHSIGTLLGGGVGYAAGVVFDVAWLAVLLLEWMARFDPAKREFPRKVGWGLALVAAGAIFLEGMLAGGWQMATVGAAVSVVAKILWWAVFKHIDKDLSPADSQWVAAEMSKANAKLAIAGVRRQAAKAEVAARLELLAAERDLNEIAGLDHSAGAHEVIGAEQVREHDQASRHREPELNRANTVHEPAEQAPSLAHLARVELTSGASNPDAVEAILQRVPTAKPASVEATVRRERNRLDSAGYR</sequence>
<evidence type="ECO:0000313" key="4">
    <source>
        <dbReference type="Proteomes" id="UP001520654"/>
    </source>
</evidence>
<dbReference type="EMBL" id="JAINUL010000001">
    <property type="protein sequence ID" value="MCC0099432.1"/>
    <property type="molecule type" value="Genomic_DNA"/>
</dbReference>
<gene>
    <name evidence="3" type="ORF">K7B10_32590</name>
</gene>
<name>A0ABS8EE50_9ACTN</name>
<accession>A0ABS8EE50</accession>
<feature type="region of interest" description="Disordered" evidence="1">
    <location>
        <begin position="225"/>
        <end position="251"/>
    </location>
</feature>
<reference evidence="3 4" key="1">
    <citation type="submission" date="2021-08" db="EMBL/GenBank/DDBJ databases">
        <title>Genomic Architecture of Streptomyces flavotricini NGL1 and Streptomyces erythrochromogenes HMS4 With Differential Plant Beneficial attributes and laccase production capabilities.</title>
        <authorList>
            <person name="Salwan R."/>
            <person name="Kaur R."/>
            <person name="Sharma V."/>
        </authorList>
    </citation>
    <scope>NUCLEOTIDE SEQUENCE [LARGE SCALE GENOMIC DNA]</scope>
    <source>
        <strain evidence="3 4">NGL1</strain>
    </source>
</reference>
<feature type="compositionally biased region" description="Basic and acidic residues" evidence="1">
    <location>
        <begin position="225"/>
        <end position="239"/>
    </location>
</feature>
<keyword evidence="2" id="KW-0812">Transmembrane</keyword>
<proteinExistence type="predicted"/>
<feature type="transmembrane region" description="Helical" evidence="2">
    <location>
        <begin position="73"/>
        <end position="95"/>
    </location>
</feature>
<keyword evidence="2" id="KW-0472">Membrane</keyword>
<dbReference type="RefSeq" id="WP_229342391.1">
    <property type="nucleotide sequence ID" value="NZ_JAINUL010000001.1"/>
</dbReference>
<evidence type="ECO:0000313" key="3">
    <source>
        <dbReference type="EMBL" id="MCC0099432.1"/>
    </source>
</evidence>
<keyword evidence="2" id="KW-1133">Transmembrane helix</keyword>
<evidence type="ECO:0000256" key="1">
    <source>
        <dbReference type="SAM" id="MobiDB-lite"/>
    </source>
</evidence>
<dbReference type="Proteomes" id="UP001520654">
    <property type="component" value="Unassembled WGS sequence"/>
</dbReference>
<evidence type="ECO:0008006" key="5">
    <source>
        <dbReference type="Google" id="ProtNLM"/>
    </source>
</evidence>
<feature type="transmembrane region" description="Helical" evidence="2">
    <location>
        <begin position="107"/>
        <end position="126"/>
    </location>
</feature>
<comment type="caution">
    <text evidence="3">The sequence shown here is derived from an EMBL/GenBank/DDBJ whole genome shotgun (WGS) entry which is preliminary data.</text>
</comment>
<organism evidence="3 4">
    <name type="scientific">Streptomyces flavotricini</name>
    <dbReference type="NCBI Taxonomy" id="66888"/>
    <lineage>
        <taxon>Bacteria</taxon>
        <taxon>Bacillati</taxon>
        <taxon>Actinomycetota</taxon>
        <taxon>Actinomycetes</taxon>
        <taxon>Kitasatosporales</taxon>
        <taxon>Streptomycetaceae</taxon>
        <taxon>Streptomyces</taxon>
    </lineage>
</organism>
<evidence type="ECO:0000256" key="2">
    <source>
        <dbReference type="SAM" id="Phobius"/>
    </source>
</evidence>
<protein>
    <recommendedName>
        <fullName evidence="5">Protein transporter Sec31</fullName>
    </recommendedName>
</protein>